<dbReference type="GO" id="GO:0005886">
    <property type="term" value="C:plasma membrane"/>
    <property type="evidence" value="ECO:0007669"/>
    <property type="project" value="UniProtKB-SubCell"/>
</dbReference>
<evidence type="ECO:0000256" key="6">
    <source>
        <dbReference type="ARBA" id="ARBA00022840"/>
    </source>
</evidence>
<keyword evidence="4 9" id="KW-0812">Transmembrane</keyword>
<dbReference type="SMART" id="SM00382">
    <property type="entry name" value="AAA"/>
    <property type="match status" value="1"/>
</dbReference>
<dbReference type="SUPFAM" id="SSF90123">
    <property type="entry name" value="ABC transporter transmembrane region"/>
    <property type="match status" value="1"/>
</dbReference>
<dbReference type="RefSeq" id="WP_160777141.1">
    <property type="nucleotide sequence ID" value="NZ_WUMV01000008.1"/>
</dbReference>
<dbReference type="Gene3D" id="3.40.50.300">
    <property type="entry name" value="P-loop containing nucleotide triphosphate hydrolases"/>
    <property type="match status" value="1"/>
</dbReference>
<evidence type="ECO:0000256" key="3">
    <source>
        <dbReference type="ARBA" id="ARBA00022475"/>
    </source>
</evidence>
<evidence type="ECO:0000256" key="7">
    <source>
        <dbReference type="ARBA" id="ARBA00022989"/>
    </source>
</evidence>
<dbReference type="PANTHER" id="PTHR43394:SF1">
    <property type="entry name" value="ATP-BINDING CASSETTE SUB-FAMILY B MEMBER 10, MITOCHONDRIAL"/>
    <property type="match status" value="1"/>
</dbReference>
<keyword evidence="13" id="KW-1185">Reference proteome</keyword>
<dbReference type="InterPro" id="IPR003439">
    <property type="entry name" value="ABC_transporter-like_ATP-bd"/>
</dbReference>
<feature type="domain" description="ABC transmembrane type-1" evidence="11">
    <location>
        <begin position="165"/>
        <end position="443"/>
    </location>
</feature>
<feature type="transmembrane region" description="Helical" evidence="9">
    <location>
        <begin position="195"/>
        <end position="216"/>
    </location>
</feature>
<evidence type="ECO:0000259" key="11">
    <source>
        <dbReference type="PROSITE" id="PS50929"/>
    </source>
</evidence>
<protein>
    <submittedName>
        <fullName evidence="12">ATP-binding cassette domain-containing protein</fullName>
    </submittedName>
</protein>
<dbReference type="SUPFAM" id="SSF52540">
    <property type="entry name" value="P-loop containing nucleoside triphosphate hydrolases"/>
    <property type="match status" value="1"/>
</dbReference>
<evidence type="ECO:0000259" key="10">
    <source>
        <dbReference type="PROSITE" id="PS50893"/>
    </source>
</evidence>
<organism evidence="12 13">
    <name type="scientific">Stappia sediminis</name>
    <dbReference type="NCBI Taxonomy" id="2692190"/>
    <lineage>
        <taxon>Bacteria</taxon>
        <taxon>Pseudomonadati</taxon>
        <taxon>Pseudomonadota</taxon>
        <taxon>Alphaproteobacteria</taxon>
        <taxon>Hyphomicrobiales</taxon>
        <taxon>Stappiaceae</taxon>
        <taxon>Stappia</taxon>
    </lineage>
</organism>
<dbReference type="InterPro" id="IPR027417">
    <property type="entry name" value="P-loop_NTPase"/>
</dbReference>
<proteinExistence type="predicted"/>
<gene>
    <name evidence="12" type="ORF">GR183_18505</name>
</gene>
<keyword evidence="7 9" id="KW-1133">Transmembrane helix</keyword>
<sequence length="716" mass="76087">MDETGADREEVRTPLAAGLSLIASRLGVRRSAEALLSGFPLTEKGDLPEERLADAAVRAGLSVRQVELSRFTALDVPAIAIRDDGAVEMIADVVPGRGRKPAGLLLEGGGEADFKSYRKEFAGRVYAFALEAEAGTASGKGADTLSLGRLIRHSMWANKGLYGQILLGTLMVNMLGLAMPLYIMNVYDRVVPTGALESLWVLSAGVILAGLFDIGLRQLRGYLTDVAGRRMDVVLGNQVLDRLLQARIDRTQAASGSTAHAVRELDALREFFNSGTLVALGDLPFLGLFLLVLWIVAGNIALVPLIALPVVLFASLALQPFIVAFMGRAYKNASNRNAVLFDILGGMETLKALGAESWAARRWERAHAASLGAMVPIRGLSLVNTNLIVIAQVTVTVVMVIFGVLAIAEGELSQGGLIAAVLLSGRAMAPLGQVVQAIGRLHGAVIAYRALKPLLEAPPERPAGEAFVRPERVRGAIRFDRIDFAYPLPAGQSPDGYTPVKVLDGLSLSFQAGERAAVVGAIGSGKTTLVKLVLGLYRATSGRVFVDDLDVTRVEPADLRQAIGYVPQVPQFFQGTIRENVTLHYPQASEDEILAAMAGAGASGWLEQCPLGLDQPIGEHGGALSGGQRQSLALARALIRKPSVLLLDEPTSQLDSRTEAAFIAHLKDIAADKTLLVVTHRPALLSLVDRLVVMDRGAIAADGPKQEVLRKLGQAA</sequence>
<dbReference type="Pfam" id="PF00005">
    <property type="entry name" value="ABC_tran"/>
    <property type="match status" value="1"/>
</dbReference>
<evidence type="ECO:0000313" key="13">
    <source>
        <dbReference type="Proteomes" id="UP000433101"/>
    </source>
</evidence>
<feature type="transmembrane region" description="Helical" evidence="9">
    <location>
        <begin position="302"/>
        <end position="326"/>
    </location>
</feature>
<reference evidence="12 13" key="1">
    <citation type="submission" date="2019-12" db="EMBL/GenBank/DDBJ databases">
        <authorList>
            <person name="Li M."/>
        </authorList>
    </citation>
    <scope>NUCLEOTIDE SEQUENCE [LARGE SCALE GENOMIC DNA]</scope>
    <source>
        <strain evidence="12 13">GBMRC 2046</strain>
    </source>
</reference>
<keyword evidence="8 9" id="KW-0472">Membrane</keyword>
<comment type="subcellular location">
    <subcellularLocation>
        <location evidence="1">Cell membrane</location>
        <topology evidence="1">Multi-pass membrane protein</topology>
    </subcellularLocation>
</comment>
<dbReference type="EMBL" id="WUMV01000008">
    <property type="protein sequence ID" value="MXN66911.1"/>
    <property type="molecule type" value="Genomic_DNA"/>
</dbReference>
<keyword evidence="2" id="KW-0813">Transport</keyword>
<dbReference type="PROSITE" id="PS50893">
    <property type="entry name" value="ABC_TRANSPORTER_2"/>
    <property type="match status" value="1"/>
</dbReference>
<dbReference type="PROSITE" id="PS50929">
    <property type="entry name" value="ABC_TM1F"/>
    <property type="match status" value="1"/>
</dbReference>
<evidence type="ECO:0000313" key="12">
    <source>
        <dbReference type="EMBL" id="MXN66911.1"/>
    </source>
</evidence>
<dbReference type="InterPro" id="IPR036640">
    <property type="entry name" value="ABC1_TM_sf"/>
</dbReference>
<dbReference type="InterPro" id="IPR011527">
    <property type="entry name" value="ABC1_TM_dom"/>
</dbReference>
<dbReference type="GO" id="GO:0005524">
    <property type="term" value="F:ATP binding"/>
    <property type="evidence" value="ECO:0007669"/>
    <property type="project" value="UniProtKB-KW"/>
</dbReference>
<evidence type="ECO:0000256" key="5">
    <source>
        <dbReference type="ARBA" id="ARBA00022741"/>
    </source>
</evidence>
<dbReference type="FunFam" id="3.40.50.300:FF:000299">
    <property type="entry name" value="ABC transporter ATP-binding protein/permease"/>
    <property type="match status" value="1"/>
</dbReference>
<evidence type="ECO:0000256" key="2">
    <source>
        <dbReference type="ARBA" id="ARBA00022448"/>
    </source>
</evidence>
<keyword evidence="6 12" id="KW-0067">ATP-binding</keyword>
<keyword evidence="5" id="KW-0547">Nucleotide-binding</keyword>
<dbReference type="AlphaFoldDB" id="A0A7X3LXF7"/>
<feature type="transmembrane region" description="Helical" evidence="9">
    <location>
        <begin position="277"/>
        <end position="296"/>
    </location>
</feature>
<feature type="domain" description="ABC transporter" evidence="10">
    <location>
        <begin position="477"/>
        <end position="715"/>
    </location>
</feature>
<dbReference type="PANTHER" id="PTHR43394">
    <property type="entry name" value="ATP-DEPENDENT PERMEASE MDL1, MITOCHONDRIAL"/>
    <property type="match status" value="1"/>
</dbReference>
<keyword evidence="3" id="KW-1003">Cell membrane</keyword>
<evidence type="ECO:0000256" key="1">
    <source>
        <dbReference type="ARBA" id="ARBA00004651"/>
    </source>
</evidence>
<feature type="transmembrane region" description="Helical" evidence="9">
    <location>
        <begin position="387"/>
        <end position="408"/>
    </location>
</feature>
<evidence type="ECO:0000256" key="8">
    <source>
        <dbReference type="ARBA" id="ARBA00023136"/>
    </source>
</evidence>
<evidence type="ECO:0000256" key="9">
    <source>
        <dbReference type="SAM" id="Phobius"/>
    </source>
</evidence>
<dbReference type="GO" id="GO:0016887">
    <property type="term" value="F:ATP hydrolysis activity"/>
    <property type="evidence" value="ECO:0007669"/>
    <property type="project" value="InterPro"/>
</dbReference>
<dbReference type="InterPro" id="IPR003593">
    <property type="entry name" value="AAA+_ATPase"/>
</dbReference>
<dbReference type="CDD" id="cd18587">
    <property type="entry name" value="ABC_6TM_LapB_like"/>
    <property type="match status" value="1"/>
</dbReference>
<dbReference type="InterPro" id="IPR039421">
    <property type="entry name" value="Type_1_exporter"/>
</dbReference>
<dbReference type="Gene3D" id="1.20.1560.10">
    <property type="entry name" value="ABC transporter type 1, transmembrane domain"/>
    <property type="match status" value="1"/>
</dbReference>
<dbReference type="Pfam" id="PF00664">
    <property type="entry name" value="ABC_membrane"/>
    <property type="match status" value="1"/>
</dbReference>
<evidence type="ECO:0000256" key="4">
    <source>
        <dbReference type="ARBA" id="ARBA00022692"/>
    </source>
</evidence>
<comment type="caution">
    <text evidence="12">The sequence shown here is derived from an EMBL/GenBank/DDBJ whole genome shotgun (WGS) entry which is preliminary data.</text>
</comment>
<dbReference type="GO" id="GO:0015421">
    <property type="term" value="F:ABC-type oligopeptide transporter activity"/>
    <property type="evidence" value="ECO:0007669"/>
    <property type="project" value="TreeGrafter"/>
</dbReference>
<feature type="transmembrane region" description="Helical" evidence="9">
    <location>
        <begin position="161"/>
        <end position="183"/>
    </location>
</feature>
<dbReference type="Gene3D" id="3.90.70.10">
    <property type="entry name" value="Cysteine proteinases"/>
    <property type="match status" value="1"/>
</dbReference>
<dbReference type="Proteomes" id="UP000433101">
    <property type="component" value="Unassembled WGS sequence"/>
</dbReference>
<accession>A0A7X3LXF7</accession>
<name>A0A7X3LXF7_9HYPH</name>